<accession>A0A6A6HYI1</accession>
<dbReference type="Proteomes" id="UP000800094">
    <property type="component" value="Unassembled WGS sequence"/>
</dbReference>
<dbReference type="GeneID" id="54572913"/>
<reference evidence="2" key="1">
    <citation type="journal article" date="2020" name="Stud. Mycol.">
        <title>101 Dothideomycetes genomes: a test case for predicting lifestyles and emergence of pathogens.</title>
        <authorList>
            <person name="Haridas S."/>
            <person name="Albert R."/>
            <person name="Binder M."/>
            <person name="Bloem J."/>
            <person name="Labutti K."/>
            <person name="Salamov A."/>
            <person name="Andreopoulos B."/>
            <person name="Baker S."/>
            <person name="Barry K."/>
            <person name="Bills G."/>
            <person name="Bluhm B."/>
            <person name="Cannon C."/>
            <person name="Castanera R."/>
            <person name="Culley D."/>
            <person name="Daum C."/>
            <person name="Ezra D."/>
            <person name="Gonzalez J."/>
            <person name="Henrissat B."/>
            <person name="Kuo A."/>
            <person name="Liang C."/>
            <person name="Lipzen A."/>
            <person name="Lutzoni F."/>
            <person name="Magnuson J."/>
            <person name="Mondo S."/>
            <person name="Nolan M."/>
            <person name="Ohm R."/>
            <person name="Pangilinan J."/>
            <person name="Park H.-J."/>
            <person name="Ramirez L."/>
            <person name="Alfaro M."/>
            <person name="Sun H."/>
            <person name="Tritt A."/>
            <person name="Yoshinaga Y."/>
            <person name="Zwiers L.-H."/>
            <person name="Turgeon B."/>
            <person name="Goodwin S."/>
            <person name="Spatafora J."/>
            <person name="Crous P."/>
            <person name="Grigoriev I."/>
        </authorList>
    </citation>
    <scope>NUCLEOTIDE SEQUENCE</scope>
    <source>
        <strain evidence="2">CBS 122368</strain>
    </source>
</reference>
<name>A0A6A6HYI1_9PLEO</name>
<dbReference type="AlphaFoldDB" id="A0A6A6HYI1"/>
<gene>
    <name evidence="2" type="ORF">BU26DRAFT_126549</name>
</gene>
<evidence type="ECO:0000313" key="3">
    <source>
        <dbReference type="Proteomes" id="UP000800094"/>
    </source>
</evidence>
<keyword evidence="1" id="KW-0732">Signal</keyword>
<keyword evidence="3" id="KW-1185">Reference proteome</keyword>
<protein>
    <recommendedName>
        <fullName evidence="4">GPI mannosyltransferase 2</fullName>
    </recommendedName>
</protein>
<feature type="chain" id="PRO_5025368187" description="GPI mannosyltransferase 2" evidence="1">
    <location>
        <begin position="33"/>
        <end position="126"/>
    </location>
</feature>
<sequence>MDPTKAGSPFMHAHRARLAAWLLFFFPRPCFALLVSSPCNFSLATRSAPLQAPIRAAPYNTSDAPVGLLLLFYTVHNYLHPPPARHLYLLAFASLPLSAFVLDASSYSYPSLATPCLSWAVTCVFK</sequence>
<evidence type="ECO:0000256" key="1">
    <source>
        <dbReference type="SAM" id="SignalP"/>
    </source>
</evidence>
<evidence type="ECO:0000313" key="2">
    <source>
        <dbReference type="EMBL" id="KAF2243111.1"/>
    </source>
</evidence>
<feature type="signal peptide" evidence="1">
    <location>
        <begin position="1"/>
        <end position="32"/>
    </location>
</feature>
<dbReference type="EMBL" id="ML987206">
    <property type="protein sequence ID" value="KAF2243111.1"/>
    <property type="molecule type" value="Genomic_DNA"/>
</dbReference>
<dbReference type="RefSeq" id="XP_033678115.1">
    <property type="nucleotide sequence ID" value="XM_033819583.1"/>
</dbReference>
<evidence type="ECO:0008006" key="4">
    <source>
        <dbReference type="Google" id="ProtNLM"/>
    </source>
</evidence>
<proteinExistence type="predicted"/>
<organism evidence="2 3">
    <name type="scientific">Trematosphaeria pertusa</name>
    <dbReference type="NCBI Taxonomy" id="390896"/>
    <lineage>
        <taxon>Eukaryota</taxon>
        <taxon>Fungi</taxon>
        <taxon>Dikarya</taxon>
        <taxon>Ascomycota</taxon>
        <taxon>Pezizomycotina</taxon>
        <taxon>Dothideomycetes</taxon>
        <taxon>Pleosporomycetidae</taxon>
        <taxon>Pleosporales</taxon>
        <taxon>Massarineae</taxon>
        <taxon>Trematosphaeriaceae</taxon>
        <taxon>Trematosphaeria</taxon>
    </lineage>
</organism>